<dbReference type="InterPro" id="IPR001606">
    <property type="entry name" value="ARID_dom"/>
</dbReference>
<dbReference type="InterPro" id="IPR013637">
    <property type="entry name" value="Lys_sp_deMease-like_dom"/>
</dbReference>
<dbReference type="PROSITE" id="PS51183">
    <property type="entry name" value="JMJN"/>
    <property type="match status" value="1"/>
</dbReference>
<evidence type="ECO:0000256" key="4">
    <source>
        <dbReference type="ARBA" id="ARBA00012902"/>
    </source>
</evidence>
<dbReference type="Gene3D" id="2.60.120.650">
    <property type="entry name" value="Cupin"/>
    <property type="match status" value="1"/>
</dbReference>
<dbReference type="Pfam" id="PF02373">
    <property type="entry name" value="JmjC"/>
    <property type="match status" value="1"/>
</dbReference>
<evidence type="ECO:0000256" key="9">
    <source>
        <dbReference type="ARBA" id="ARBA00022853"/>
    </source>
</evidence>
<keyword evidence="7 15" id="KW-0863">Zinc-finger</keyword>
<dbReference type="PROSITE" id="PS51184">
    <property type="entry name" value="JMJC"/>
    <property type="match status" value="1"/>
</dbReference>
<dbReference type="InterPro" id="IPR019787">
    <property type="entry name" value="Znf_PHD-finger"/>
</dbReference>
<evidence type="ECO:0000256" key="3">
    <source>
        <dbReference type="ARBA" id="ARBA00006801"/>
    </source>
</evidence>
<sequence length="1788" mass="202354">MIDDEFFPPPECPVFEPNEEEFADPLSYINKIRPIAEKAGICKIRPPPYWQPPFAIDVENFKFTPRVQRINELGIHTRIRLQFIESVARFWELQGNPFKLPHVGGRALDLYGLHEVVKNFGGFQEVCRRKQWNNVCTKLHLPKNFSTALRMHYDRILYPFDIMKSGILVKALESSEDRESVTSHLKMGNMKSKKRTMYQGSSISLDNLFPTPVSVSSSSTPKQRIKRRPVEEPLIADVSKNKELAKLQLYGAGPKMMGLGVTAENKNGIAGTSIDKCTAAQKEVSSPVAETVLPTRTVQTRDRGNEQIPYSILDTMDNCKLCGKDSNDSLLLLCDGCDDSYHTYCLIPPLPNVPAGDWRCPKCISKECNKKVQAYGFEQARREYTLQSFGEMADTFKSEYFNKPVHMVPTGEVEQEFWRLVGSLDEDLAVEYGADIHVVDNGSGFPRLIDKEHKDLTSEEEEYATSKWNLNNLPVQEQSLLHSVSGDISGMKIPWVYVGMCFSAFCWHTEDHWTYSINYMHWGEPKTWYGVPREDACKFEHVMQESAPELFNNHPDLLHHLVTTMNPSTLLKRGVRVVRTNQCAGEFMITFPRAYHAGFNQGYNFAEAVNFCPADWVPVGRECVAHYRKMRKCCVFSHEEIICKVAHNPDDLDVQVAAVIYKDMLIMLQDEKELRKHLLSLGVEKAEREAFELVPDDERQCLHCRTTCFLSAVTCTCTPENMVCLRHVDKLCEKCSASQFVLRYRYSLDELPPILHKLKVRAEAFDAWGDKVKAVLVAKEKKLTLKEIKELLQESESGNFPENDLLQRLKSVVHEAEICSRVSQQLVGTKRHRTRIRDPSQLPEPSKCTLTIEEIQAFCKQIKNLPCAIPFAQEVADYTKQVEAFIRISEESLSKDEPSSEEIVKLLEDASEFDLDLPQIALLQQAMHQARWLEEVRERLLLEPSIPQSAKINVVTLEHLKRLINSGMNIAPKRSVERAMSELKELLALAEGWEDKAKMCLTSKPSVSLATAVLVTEKAGQIPVCLPQCMKLLEVVNKARAWISKIENLQTQDFYPYVEVLEALAKQAHSLHVKLEQLQFIDTQVTNAKSWKERASKTFLKKNTPYSLNEVLNPRKKVASVNMNWKRRKSTEVVNDQKTNEETKLNTINVHDPPDPVQVVVQYKQAEKNEMNLIKQIRLQNNTKVGSTMRGSSSDPGSDSKEAKKTTPEDSVLYCVCRKPSSGLMLQCEVCHDWFHTTCVPLPKLSNAKSKVEQVFELKFLCPMCRRSRRPHLSTILSLLLQLQKLPVRIKEGEALQCLTERAMSWQDRARQTLSSKDYQDLLKTVVSDCSFVNSNACPELFGVKRDNDGGKIFPLGLEKKIGNTETRDSVDEAIDAVIKQSLENNERTKLSSTTINSYKCETNSEDLRCANQGGSLHASDSSEKHASVNKDSREICIGFSQMYPAHSPVIKLEKKNGEAQPKSPLKQSPPSVDSSHSNDIASEKPVQIKAEIGKATPGSTIETSLQDDEIKDEVMDAEIPIQTQHKASPNNGSLISYSGVSSNKSFVKSDKIIDNEIEGLVDSNTQASNKDMAVPALSVPMKARLEELMLEGDLLEVTLPETQWIWKVLQATQPRKDESFVALLEEEKKELNERRKKKKEGLFPDKKKKSKSNLDEKETKQKPEKRRKRVDAKQNIISTKFTDDDEYAFCSVEIGTEGRQSCLQPVGEEVDWLQCDGGCEQWFHCVCVKISASEASECEYVCDACRKQKENEHSGTSMNNSEELNIVAMAVDNPGMTCDVLCTKAAS</sequence>
<evidence type="ECO:0000256" key="15">
    <source>
        <dbReference type="PROSITE-ProRule" id="PRU00146"/>
    </source>
</evidence>
<comment type="cofactor">
    <cofactor evidence="1">
        <name>Fe(2+)</name>
        <dbReference type="ChEBI" id="CHEBI:29033"/>
    </cofactor>
</comment>
<dbReference type="InterPro" id="IPR048615">
    <property type="entry name" value="KDM5_C-hel"/>
</dbReference>
<evidence type="ECO:0000256" key="8">
    <source>
        <dbReference type="ARBA" id="ARBA00022833"/>
    </source>
</evidence>
<reference evidence="21 22" key="1">
    <citation type="submission" date="2024-02" db="EMBL/GenBank/DDBJ databases">
        <authorList>
            <person name="Daric V."/>
            <person name="Darras S."/>
        </authorList>
    </citation>
    <scope>NUCLEOTIDE SEQUENCE [LARGE SCALE GENOMIC DNA]</scope>
</reference>
<dbReference type="SUPFAM" id="SSF46774">
    <property type="entry name" value="ARID-like"/>
    <property type="match status" value="1"/>
</dbReference>
<gene>
    <name evidence="21" type="ORF">CVLEPA_LOCUS2510</name>
</gene>
<feature type="domain" description="PHD-type" evidence="17">
    <location>
        <begin position="1212"/>
        <end position="1268"/>
    </location>
</feature>
<feature type="domain" description="JmjN" evidence="19">
    <location>
        <begin position="12"/>
        <end position="53"/>
    </location>
</feature>
<dbReference type="Pfam" id="PF01388">
    <property type="entry name" value="ARID"/>
    <property type="match status" value="1"/>
</dbReference>
<feature type="domain" description="JmjC" evidence="20">
    <location>
        <begin position="462"/>
        <end position="628"/>
    </location>
</feature>
<dbReference type="InterPro" id="IPR036431">
    <property type="entry name" value="ARID_dom_sf"/>
</dbReference>
<dbReference type="PANTHER" id="PTHR10694:SF33">
    <property type="entry name" value="LYSINE-SPECIFIC DEMETHYLASE 5"/>
    <property type="match status" value="1"/>
</dbReference>
<evidence type="ECO:0000313" key="22">
    <source>
        <dbReference type="Proteomes" id="UP001642483"/>
    </source>
</evidence>
<dbReference type="Pfam" id="PF02928">
    <property type="entry name" value="zf-C5HC2"/>
    <property type="match status" value="1"/>
</dbReference>
<evidence type="ECO:0000256" key="12">
    <source>
        <dbReference type="ARBA" id="ARBA00023004"/>
    </source>
</evidence>
<feature type="compositionally biased region" description="Polar residues" evidence="16">
    <location>
        <begin position="1179"/>
        <end position="1197"/>
    </location>
</feature>
<dbReference type="SMART" id="SM00501">
    <property type="entry name" value="BRIGHT"/>
    <property type="match status" value="1"/>
</dbReference>
<evidence type="ECO:0000259" key="20">
    <source>
        <dbReference type="PROSITE" id="PS51184"/>
    </source>
</evidence>
<dbReference type="PROSITE" id="PS01359">
    <property type="entry name" value="ZF_PHD_1"/>
    <property type="match status" value="2"/>
</dbReference>
<dbReference type="Pfam" id="PF08429">
    <property type="entry name" value="PLU-1"/>
    <property type="match status" value="1"/>
</dbReference>
<keyword evidence="13" id="KW-0539">Nucleus</keyword>
<dbReference type="InterPro" id="IPR019786">
    <property type="entry name" value="Zinc_finger_PHD-type_CS"/>
</dbReference>
<evidence type="ECO:0000256" key="6">
    <source>
        <dbReference type="ARBA" id="ARBA00022737"/>
    </source>
</evidence>
<dbReference type="PROSITE" id="PS50016">
    <property type="entry name" value="ZF_PHD_2"/>
    <property type="match status" value="2"/>
</dbReference>
<protein>
    <recommendedName>
        <fullName evidence="4">[histone H3]-trimethyl-L-lysine(4) demethylase</fullName>
        <ecNumber evidence="4">1.14.11.67</ecNumber>
    </recommendedName>
</protein>
<dbReference type="Gene3D" id="1.10.150.60">
    <property type="entry name" value="ARID DNA-binding domain"/>
    <property type="match status" value="1"/>
</dbReference>
<keyword evidence="6" id="KW-0677">Repeat</keyword>
<dbReference type="Pfam" id="PF21323">
    <property type="entry name" value="KDM5_C-hel"/>
    <property type="match status" value="1"/>
</dbReference>
<dbReference type="InterPro" id="IPR047970">
    <property type="entry name" value="KDM5A_PHD2"/>
</dbReference>
<dbReference type="InterPro" id="IPR003349">
    <property type="entry name" value="JmjN"/>
</dbReference>
<keyword evidence="12" id="KW-0408">Iron</keyword>
<dbReference type="PROSITE" id="PS51011">
    <property type="entry name" value="ARID"/>
    <property type="match status" value="1"/>
</dbReference>
<proteinExistence type="inferred from homology"/>
<dbReference type="Proteomes" id="UP001642483">
    <property type="component" value="Unassembled WGS sequence"/>
</dbReference>
<evidence type="ECO:0000256" key="2">
    <source>
        <dbReference type="ARBA" id="ARBA00004123"/>
    </source>
</evidence>
<evidence type="ECO:0000256" key="1">
    <source>
        <dbReference type="ARBA" id="ARBA00001954"/>
    </source>
</evidence>
<keyword evidence="8" id="KW-0862">Zinc</keyword>
<feature type="region of interest" description="Disordered" evidence="16">
    <location>
        <begin position="1179"/>
        <end position="1205"/>
    </location>
</feature>
<keyword evidence="5" id="KW-0479">Metal-binding</keyword>
<comment type="subcellular location">
    <subcellularLocation>
        <location evidence="2">Nucleus</location>
    </subcellularLocation>
</comment>
<feature type="domain" description="PHD-type" evidence="17">
    <location>
        <begin position="316"/>
        <end position="366"/>
    </location>
</feature>
<feature type="compositionally biased region" description="Low complexity" evidence="16">
    <location>
        <begin position="1461"/>
        <end position="1472"/>
    </location>
</feature>
<evidence type="ECO:0000313" key="21">
    <source>
        <dbReference type="EMBL" id="CAK8672831.1"/>
    </source>
</evidence>
<evidence type="ECO:0000256" key="10">
    <source>
        <dbReference type="ARBA" id="ARBA00022964"/>
    </source>
</evidence>
<feature type="compositionally biased region" description="Basic and acidic residues" evidence="16">
    <location>
        <begin position="1653"/>
        <end position="1663"/>
    </location>
</feature>
<evidence type="ECO:0000256" key="14">
    <source>
        <dbReference type="ARBA" id="ARBA00048734"/>
    </source>
</evidence>
<dbReference type="InterPro" id="IPR011011">
    <property type="entry name" value="Znf_FYVE_PHD"/>
</dbReference>
<dbReference type="Pfam" id="PF02375">
    <property type="entry name" value="JmjN"/>
    <property type="match status" value="1"/>
</dbReference>
<keyword evidence="10" id="KW-0223">Dioxygenase</keyword>
<name>A0ABP0F1U2_CLALP</name>
<feature type="region of interest" description="Disordered" evidence="16">
    <location>
        <begin position="1635"/>
        <end position="1671"/>
    </location>
</feature>
<comment type="similarity">
    <text evidence="3">Belongs to the JARID1 histone demethylase family.</text>
</comment>
<dbReference type="InterPro" id="IPR004198">
    <property type="entry name" value="Znf_C5HC2"/>
</dbReference>
<evidence type="ECO:0000256" key="11">
    <source>
        <dbReference type="ARBA" id="ARBA00023002"/>
    </source>
</evidence>
<dbReference type="InterPro" id="IPR013083">
    <property type="entry name" value="Znf_RING/FYVE/PHD"/>
</dbReference>
<dbReference type="InterPro" id="IPR001965">
    <property type="entry name" value="Znf_PHD"/>
</dbReference>
<dbReference type="EMBL" id="CAWYQH010000001">
    <property type="protein sequence ID" value="CAK8672831.1"/>
    <property type="molecule type" value="Genomic_DNA"/>
</dbReference>
<evidence type="ECO:0000256" key="13">
    <source>
        <dbReference type="ARBA" id="ARBA00023242"/>
    </source>
</evidence>
<dbReference type="CDD" id="cd15515">
    <property type="entry name" value="PHD1_KDM5A_like"/>
    <property type="match status" value="1"/>
</dbReference>
<evidence type="ECO:0000256" key="16">
    <source>
        <dbReference type="SAM" id="MobiDB-lite"/>
    </source>
</evidence>
<keyword evidence="9" id="KW-0156">Chromatin regulator</keyword>
<dbReference type="SMART" id="SM00249">
    <property type="entry name" value="PHD"/>
    <property type="match status" value="3"/>
</dbReference>
<dbReference type="SUPFAM" id="SSF57903">
    <property type="entry name" value="FYVE/PHD zinc finger"/>
    <property type="match status" value="3"/>
</dbReference>
<keyword evidence="11" id="KW-0560">Oxidoreductase</keyword>
<keyword evidence="22" id="KW-1185">Reference proteome</keyword>
<dbReference type="Gene3D" id="3.30.40.10">
    <property type="entry name" value="Zinc/RING finger domain, C3HC4 (zinc finger)"/>
    <property type="match status" value="3"/>
</dbReference>
<feature type="domain" description="ARID" evidence="18">
    <location>
        <begin position="77"/>
        <end position="165"/>
    </location>
</feature>
<dbReference type="SMART" id="SM00545">
    <property type="entry name" value="JmjN"/>
    <property type="match status" value="1"/>
</dbReference>
<accession>A0ABP0F1U2</accession>
<comment type="caution">
    <text evidence="21">The sequence shown here is derived from an EMBL/GenBank/DDBJ whole genome shotgun (WGS) entry which is preliminary data.</text>
</comment>
<feature type="region of interest" description="Disordered" evidence="16">
    <location>
        <begin position="1457"/>
        <end position="1486"/>
    </location>
</feature>
<dbReference type="InterPro" id="IPR003347">
    <property type="entry name" value="JmjC_dom"/>
</dbReference>
<comment type="catalytic activity">
    <reaction evidence="14">
        <text>N(6),N(6),N(6)-trimethyl-L-lysyl(4)-[histone H3] + 3 2-oxoglutarate + 3 O2 = L-lysyl(4)-[histone H3] + 3 formaldehyde + 3 succinate + 3 CO2</text>
        <dbReference type="Rhea" id="RHEA:60208"/>
        <dbReference type="Rhea" id="RHEA-COMP:15537"/>
        <dbReference type="Rhea" id="RHEA-COMP:15547"/>
        <dbReference type="ChEBI" id="CHEBI:15379"/>
        <dbReference type="ChEBI" id="CHEBI:16526"/>
        <dbReference type="ChEBI" id="CHEBI:16810"/>
        <dbReference type="ChEBI" id="CHEBI:16842"/>
        <dbReference type="ChEBI" id="CHEBI:29969"/>
        <dbReference type="ChEBI" id="CHEBI:30031"/>
        <dbReference type="ChEBI" id="CHEBI:61961"/>
        <dbReference type="EC" id="1.14.11.67"/>
    </reaction>
</comment>
<evidence type="ECO:0000256" key="5">
    <source>
        <dbReference type="ARBA" id="ARBA00022723"/>
    </source>
</evidence>
<dbReference type="CDD" id="cd15606">
    <property type="entry name" value="PHD2_KDM5A"/>
    <property type="match status" value="1"/>
</dbReference>
<evidence type="ECO:0000259" key="17">
    <source>
        <dbReference type="PROSITE" id="PS50016"/>
    </source>
</evidence>
<organism evidence="21 22">
    <name type="scientific">Clavelina lepadiformis</name>
    <name type="common">Light-bulb sea squirt</name>
    <name type="synonym">Ascidia lepadiformis</name>
    <dbReference type="NCBI Taxonomy" id="159417"/>
    <lineage>
        <taxon>Eukaryota</taxon>
        <taxon>Metazoa</taxon>
        <taxon>Chordata</taxon>
        <taxon>Tunicata</taxon>
        <taxon>Ascidiacea</taxon>
        <taxon>Aplousobranchia</taxon>
        <taxon>Clavelinidae</taxon>
        <taxon>Clavelina</taxon>
    </lineage>
</organism>
<dbReference type="SUPFAM" id="SSF51197">
    <property type="entry name" value="Clavaminate synthase-like"/>
    <property type="match status" value="1"/>
</dbReference>
<evidence type="ECO:0000256" key="7">
    <source>
        <dbReference type="ARBA" id="ARBA00022771"/>
    </source>
</evidence>
<dbReference type="SMART" id="SM01014">
    <property type="entry name" value="ARID"/>
    <property type="match status" value="1"/>
</dbReference>
<dbReference type="Pfam" id="PF00628">
    <property type="entry name" value="PHD"/>
    <property type="match status" value="2"/>
</dbReference>
<dbReference type="SMART" id="SM00558">
    <property type="entry name" value="JmjC"/>
    <property type="match status" value="1"/>
</dbReference>
<dbReference type="PANTHER" id="PTHR10694">
    <property type="entry name" value="LYSINE-SPECIFIC DEMETHYLASE"/>
    <property type="match status" value="1"/>
</dbReference>
<evidence type="ECO:0000259" key="19">
    <source>
        <dbReference type="PROSITE" id="PS51183"/>
    </source>
</evidence>
<dbReference type="EC" id="1.14.11.67" evidence="4"/>
<evidence type="ECO:0000259" key="18">
    <source>
        <dbReference type="PROSITE" id="PS51011"/>
    </source>
</evidence>